<dbReference type="GO" id="GO:1900376">
    <property type="term" value="P:regulation of secondary metabolite biosynthetic process"/>
    <property type="evidence" value="ECO:0007669"/>
    <property type="project" value="TreeGrafter"/>
</dbReference>
<feature type="binding site" evidence="7">
    <location>
        <position position="140"/>
    </location>
    <ligand>
        <name>Zn(2+)</name>
        <dbReference type="ChEBI" id="CHEBI:29105"/>
    </ligand>
</feature>
<evidence type="ECO:0000313" key="8">
    <source>
        <dbReference type="EMBL" id="SHJ29588.1"/>
    </source>
</evidence>
<dbReference type="Pfam" id="PF01475">
    <property type="entry name" value="FUR"/>
    <property type="match status" value="1"/>
</dbReference>
<evidence type="ECO:0000256" key="7">
    <source>
        <dbReference type="PIRSR" id="PIRSR602481-1"/>
    </source>
</evidence>
<dbReference type="STRING" id="1122934.SAMN02745691_01681"/>
<evidence type="ECO:0000256" key="4">
    <source>
        <dbReference type="ARBA" id="ARBA00023015"/>
    </source>
</evidence>
<dbReference type="InterPro" id="IPR043135">
    <property type="entry name" value="Fur_C"/>
</dbReference>
<dbReference type="AlphaFoldDB" id="A0A1M6I571"/>
<evidence type="ECO:0000313" key="9">
    <source>
        <dbReference type="Proteomes" id="UP000184342"/>
    </source>
</evidence>
<gene>
    <name evidence="8" type="ORF">SAMN02745691_01681</name>
</gene>
<proteinExistence type="inferred from homology"/>
<dbReference type="GO" id="GO:0003700">
    <property type="term" value="F:DNA-binding transcription factor activity"/>
    <property type="evidence" value="ECO:0007669"/>
    <property type="project" value="InterPro"/>
</dbReference>
<dbReference type="RefSeq" id="WP_073993975.1">
    <property type="nucleotide sequence ID" value="NZ_FQYT01000017.1"/>
</dbReference>
<feature type="binding site" evidence="7">
    <location>
        <position position="99"/>
    </location>
    <ligand>
        <name>Zn(2+)</name>
        <dbReference type="ChEBI" id="CHEBI:29105"/>
    </ligand>
</feature>
<dbReference type="GO" id="GO:0008270">
    <property type="term" value="F:zinc ion binding"/>
    <property type="evidence" value="ECO:0007669"/>
    <property type="project" value="TreeGrafter"/>
</dbReference>
<dbReference type="InterPro" id="IPR036388">
    <property type="entry name" value="WH-like_DNA-bd_sf"/>
</dbReference>
<dbReference type="PANTHER" id="PTHR33202">
    <property type="entry name" value="ZINC UPTAKE REGULATION PROTEIN"/>
    <property type="match status" value="1"/>
</dbReference>
<evidence type="ECO:0000256" key="1">
    <source>
        <dbReference type="ARBA" id="ARBA00007957"/>
    </source>
</evidence>
<dbReference type="CDD" id="cd07153">
    <property type="entry name" value="Fur_like"/>
    <property type="match status" value="1"/>
</dbReference>
<accession>A0A1M6I571</accession>
<organism evidence="8 9">
    <name type="scientific">Parasporobacterium paucivorans DSM 15970</name>
    <dbReference type="NCBI Taxonomy" id="1122934"/>
    <lineage>
        <taxon>Bacteria</taxon>
        <taxon>Bacillati</taxon>
        <taxon>Bacillota</taxon>
        <taxon>Clostridia</taxon>
        <taxon>Lachnospirales</taxon>
        <taxon>Lachnospiraceae</taxon>
        <taxon>Parasporobacterium</taxon>
    </lineage>
</organism>
<feature type="binding site" evidence="7">
    <location>
        <position position="143"/>
    </location>
    <ligand>
        <name>Zn(2+)</name>
        <dbReference type="ChEBI" id="CHEBI:29105"/>
    </ligand>
</feature>
<dbReference type="GO" id="GO:0000976">
    <property type="term" value="F:transcription cis-regulatory region binding"/>
    <property type="evidence" value="ECO:0007669"/>
    <property type="project" value="TreeGrafter"/>
</dbReference>
<dbReference type="Proteomes" id="UP000184342">
    <property type="component" value="Unassembled WGS sequence"/>
</dbReference>
<feature type="binding site" evidence="7">
    <location>
        <position position="96"/>
    </location>
    <ligand>
        <name>Zn(2+)</name>
        <dbReference type="ChEBI" id="CHEBI:29105"/>
    </ligand>
</feature>
<comment type="cofactor">
    <cofactor evidence="7">
        <name>Zn(2+)</name>
        <dbReference type="ChEBI" id="CHEBI:29105"/>
    </cofactor>
    <text evidence="7">Binds 1 zinc ion per subunit.</text>
</comment>
<keyword evidence="2" id="KW-0678">Repressor</keyword>
<reference evidence="8 9" key="1">
    <citation type="submission" date="2016-11" db="EMBL/GenBank/DDBJ databases">
        <authorList>
            <person name="Jaros S."/>
            <person name="Januszkiewicz K."/>
            <person name="Wedrychowicz H."/>
        </authorList>
    </citation>
    <scope>NUCLEOTIDE SEQUENCE [LARGE SCALE GENOMIC DNA]</scope>
    <source>
        <strain evidence="8 9">DSM 15970</strain>
    </source>
</reference>
<dbReference type="GO" id="GO:0045892">
    <property type="term" value="P:negative regulation of DNA-templated transcription"/>
    <property type="evidence" value="ECO:0007669"/>
    <property type="project" value="TreeGrafter"/>
</dbReference>
<keyword evidence="6" id="KW-0804">Transcription</keyword>
<dbReference type="PANTHER" id="PTHR33202:SF8">
    <property type="entry name" value="PEROXIDE-RESPONSIVE REPRESSOR PERR"/>
    <property type="match status" value="1"/>
</dbReference>
<protein>
    <submittedName>
        <fullName evidence="8">Fe2+ or Zn2+ uptake regulation protein</fullName>
    </submittedName>
</protein>
<name>A0A1M6I571_9FIRM</name>
<dbReference type="InterPro" id="IPR036390">
    <property type="entry name" value="WH_DNA-bd_sf"/>
</dbReference>
<evidence type="ECO:0000256" key="3">
    <source>
        <dbReference type="ARBA" id="ARBA00022833"/>
    </source>
</evidence>
<keyword evidence="3 7" id="KW-0862">Zinc</keyword>
<dbReference type="OrthoDB" id="8659436at2"/>
<dbReference type="Gene3D" id="1.10.10.10">
    <property type="entry name" value="Winged helix-like DNA-binding domain superfamily/Winged helix DNA-binding domain"/>
    <property type="match status" value="1"/>
</dbReference>
<comment type="similarity">
    <text evidence="1">Belongs to the Fur family.</text>
</comment>
<keyword evidence="9" id="KW-1185">Reference proteome</keyword>
<dbReference type="EMBL" id="FQYT01000017">
    <property type="protein sequence ID" value="SHJ29588.1"/>
    <property type="molecule type" value="Genomic_DNA"/>
</dbReference>
<evidence type="ECO:0000256" key="2">
    <source>
        <dbReference type="ARBA" id="ARBA00022491"/>
    </source>
</evidence>
<dbReference type="Gene3D" id="3.30.1490.190">
    <property type="match status" value="1"/>
</dbReference>
<sequence>MQNYISKYMEIIAKNGIRNTKQKEYILLELISSSTHLTAEQIHQRVKERKIGLATIYRNLKLFESLGIVKEIPSGGTSYYELKLFARKPLHIHFKCLKCNCMTDMDDSEITMEYVRLNQKVEKKLGAEVMDADITLLGICSACKAKFK</sequence>
<evidence type="ECO:0000256" key="6">
    <source>
        <dbReference type="ARBA" id="ARBA00023163"/>
    </source>
</evidence>
<keyword evidence="4" id="KW-0805">Transcription regulation</keyword>
<evidence type="ECO:0000256" key="5">
    <source>
        <dbReference type="ARBA" id="ARBA00023125"/>
    </source>
</evidence>
<keyword evidence="5" id="KW-0238">DNA-binding</keyword>
<dbReference type="SUPFAM" id="SSF46785">
    <property type="entry name" value="Winged helix' DNA-binding domain"/>
    <property type="match status" value="1"/>
</dbReference>
<dbReference type="InterPro" id="IPR002481">
    <property type="entry name" value="FUR"/>
</dbReference>
<keyword evidence="7" id="KW-0479">Metal-binding</keyword>